<name>A0A841BSC4_9ACTN</name>
<evidence type="ECO:0000313" key="2">
    <source>
        <dbReference type="EMBL" id="MBB5869711.1"/>
    </source>
</evidence>
<keyword evidence="3" id="KW-1185">Reference proteome</keyword>
<dbReference type="Gene3D" id="3.40.50.1820">
    <property type="entry name" value="alpha/beta hydrolase"/>
    <property type="match status" value="1"/>
</dbReference>
<comment type="caution">
    <text evidence="2">The sequence shown here is derived from an EMBL/GenBank/DDBJ whole genome shotgun (WGS) entry which is preliminary data.</text>
</comment>
<dbReference type="Proteomes" id="UP000587527">
    <property type="component" value="Unassembled WGS sequence"/>
</dbReference>
<protein>
    <submittedName>
        <fullName evidence="2">Pimeloyl-ACP methyl ester carboxylesterase</fullName>
    </submittedName>
</protein>
<accession>A0A841BSC4</accession>
<evidence type="ECO:0000313" key="3">
    <source>
        <dbReference type="Proteomes" id="UP000587527"/>
    </source>
</evidence>
<sequence length="234" mass="25697">MSYRTVTMDDGVRLAVRESGPADAPIIVCVHGYPDDGTVWDGVEQLLNADHRVVVYDVRGAGRSDRPHSRDAYLLDRLATDLAAIIEEVSPAAPVHLLAHDWGSLQAWHALTRKMITVRSYTSISGPSLHQAGRWMRSHLRTRAGLRQAFSSTYIGFFRLPLLPEAATRIGALGGLIRRDTSRLGKPASREDIRWGLELYRANMGTKKPARSGPRPDRTVGVPVMVLAPSATAT</sequence>
<gene>
    <name evidence="2" type="ORF">F4553_003090</name>
</gene>
<dbReference type="RefSeq" id="WP_184836521.1">
    <property type="nucleotide sequence ID" value="NZ_JACHMN010000002.1"/>
</dbReference>
<dbReference type="PANTHER" id="PTHR43329">
    <property type="entry name" value="EPOXIDE HYDROLASE"/>
    <property type="match status" value="1"/>
</dbReference>
<dbReference type="InterPro" id="IPR000073">
    <property type="entry name" value="AB_hydrolase_1"/>
</dbReference>
<dbReference type="AlphaFoldDB" id="A0A841BSC4"/>
<feature type="domain" description="AB hydrolase-1" evidence="1">
    <location>
        <begin position="25"/>
        <end position="173"/>
    </location>
</feature>
<reference evidence="2 3" key="1">
    <citation type="submission" date="2020-08" db="EMBL/GenBank/DDBJ databases">
        <title>Sequencing the genomes of 1000 actinobacteria strains.</title>
        <authorList>
            <person name="Klenk H.-P."/>
        </authorList>
    </citation>
    <scope>NUCLEOTIDE SEQUENCE [LARGE SCALE GENOMIC DNA]</scope>
    <source>
        <strain evidence="2 3">DSM 45362</strain>
    </source>
</reference>
<organism evidence="2 3">
    <name type="scientific">Allocatelliglobosispora scoriae</name>
    <dbReference type="NCBI Taxonomy" id="643052"/>
    <lineage>
        <taxon>Bacteria</taxon>
        <taxon>Bacillati</taxon>
        <taxon>Actinomycetota</taxon>
        <taxon>Actinomycetes</taxon>
        <taxon>Micromonosporales</taxon>
        <taxon>Micromonosporaceae</taxon>
        <taxon>Allocatelliglobosispora</taxon>
    </lineage>
</organism>
<evidence type="ECO:0000259" key="1">
    <source>
        <dbReference type="Pfam" id="PF00561"/>
    </source>
</evidence>
<dbReference type="GO" id="GO:0003824">
    <property type="term" value="F:catalytic activity"/>
    <property type="evidence" value="ECO:0007669"/>
    <property type="project" value="UniProtKB-ARBA"/>
</dbReference>
<dbReference type="SUPFAM" id="SSF53474">
    <property type="entry name" value="alpha/beta-Hydrolases"/>
    <property type="match status" value="1"/>
</dbReference>
<proteinExistence type="predicted"/>
<dbReference type="Pfam" id="PF00561">
    <property type="entry name" value="Abhydrolase_1"/>
    <property type="match status" value="1"/>
</dbReference>
<dbReference type="InterPro" id="IPR029058">
    <property type="entry name" value="AB_hydrolase_fold"/>
</dbReference>
<dbReference type="EMBL" id="JACHMN010000002">
    <property type="protein sequence ID" value="MBB5869711.1"/>
    <property type="molecule type" value="Genomic_DNA"/>
</dbReference>